<sequence length="522" mass="59156">MTQLSSISRYLKDRDGPSRFISGGITGESNRWLSEHVYLDDNDVPRCSPDFDIEQNLDEVSVMLSTYDTMLRNQYHLKMRYYKGDHEAIRDRTQFNTIDPDKNRVVVNVARNLVNTFSGFFIGIPPKITYAPNSDKNVSESKVSEINELIAQSLSESDSDDVFYELAKKADIYGRSYLVAYIANDDGKTLKFTHKAPENAFVVYSNNEDSRPLFGFTFEKVDGRQFGMLHTPNKIYKFSDEDLAASGGFEASVKWNDNVIDNAVGMEFITELPENDERLGMFDDLVSLIDAQDKVMSEKIDDNDNFSNAILLTMGVADFSPLQKQEVKRWRVMQVQNTDPKINPEVKYLQKPDGDGLQENTLKHLSDKIYDGAQVVNLADPNISTAASGFALTQKMQPMLMAASTKGEKMRKTIKRLLRIILKHNDMGNDQEIADIIRDIKVEFTPNIPHSEVDESTIVRNLNGIVSKRTLISYLSRVQNIDDELKAEEEEAEKHMTMFDEPDSEEEPSSNDQDEPPKGGDA</sequence>
<proteinExistence type="predicted"/>
<reference evidence="2 3" key="1">
    <citation type="journal article" date="2015" name="Genome Announc.">
        <title>Expanding the biotechnology potential of lactobacilli through comparative genomics of 213 strains and associated genera.</title>
        <authorList>
            <person name="Sun Z."/>
            <person name="Harris H.M."/>
            <person name="McCann A."/>
            <person name="Guo C."/>
            <person name="Argimon S."/>
            <person name="Zhang W."/>
            <person name="Yang X."/>
            <person name="Jeffery I.B."/>
            <person name="Cooney J.C."/>
            <person name="Kagawa T.F."/>
            <person name="Liu W."/>
            <person name="Song Y."/>
            <person name="Salvetti E."/>
            <person name="Wrobel A."/>
            <person name="Rasinkangas P."/>
            <person name="Parkhill J."/>
            <person name="Rea M.C."/>
            <person name="O'Sullivan O."/>
            <person name="Ritari J."/>
            <person name="Douillard F.P."/>
            <person name="Paul Ross R."/>
            <person name="Yang R."/>
            <person name="Briner A.E."/>
            <person name="Felis G.E."/>
            <person name="de Vos W.M."/>
            <person name="Barrangou R."/>
            <person name="Klaenhammer T.R."/>
            <person name="Caufield P.W."/>
            <person name="Cui Y."/>
            <person name="Zhang H."/>
            <person name="O'Toole P.W."/>
        </authorList>
    </citation>
    <scope>NUCLEOTIDE SEQUENCE [LARGE SCALE GENOMIC DNA]</scope>
    <source>
        <strain evidence="2 3">DSM 24302</strain>
    </source>
</reference>
<evidence type="ECO:0000313" key="2">
    <source>
        <dbReference type="EMBL" id="KRM93561.1"/>
    </source>
</evidence>
<dbReference type="AlphaFoldDB" id="A0A0R2CZL8"/>
<evidence type="ECO:0000256" key="1">
    <source>
        <dbReference type="SAM" id="MobiDB-lite"/>
    </source>
</evidence>
<dbReference type="PATRIC" id="fig|1423802.4.peg.282"/>
<gene>
    <name evidence="2" type="ORF">FC56_GL000274</name>
</gene>
<organism evidence="2 3">
    <name type="scientific">Lentilactobacillus senioris DSM 24302 = JCM 17472</name>
    <dbReference type="NCBI Taxonomy" id="1423802"/>
    <lineage>
        <taxon>Bacteria</taxon>
        <taxon>Bacillati</taxon>
        <taxon>Bacillota</taxon>
        <taxon>Bacilli</taxon>
        <taxon>Lactobacillales</taxon>
        <taxon>Lactobacillaceae</taxon>
        <taxon>Lentilactobacillus</taxon>
    </lineage>
</organism>
<dbReference type="NCBIfam" id="TIGR01538">
    <property type="entry name" value="portal_SPP1"/>
    <property type="match status" value="1"/>
</dbReference>
<comment type="caution">
    <text evidence="2">The sequence shown here is derived from an EMBL/GenBank/DDBJ whole genome shotgun (WGS) entry which is preliminary data.</text>
</comment>
<protein>
    <submittedName>
        <fullName evidence="2">SPP1 Gp6 family phage portal protein</fullName>
    </submittedName>
</protein>
<dbReference type="InterPro" id="IPR021145">
    <property type="entry name" value="Portal_protein_SPP1_Gp6-like"/>
</dbReference>
<evidence type="ECO:0000313" key="3">
    <source>
        <dbReference type="Proteomes" id="UP000051256"/>
    </source>
</evidence>
<dbReference type="STRING" id="1423802.FC56_GL000274"/>
<dbReference type="RefSeq" id="WP_054669175.1">
    <property type="nucleotide sequence ID" value="NZ_AYZR01000008.1"/>
</dbReference>
<accession>A0A0R2CZL8</accession>
<dbReference type="Proteomes" id="UP000051256">
    <property type="component" value="Unassembled WGS sequence"/>
</dbReference>
<name>A0A0R2CZL8_9LACO</name>
<feature type="compositionally biased region" description="Acidic residues" evidence="1">
    <location>
        <begin position="500"/>
        <end position="514"/>
    </location>
</feature>
<keyword evidence="3" id="KW-1185">Reference proteome</keyword>
<dbReference type="Pfam" id="PF05133">
    <property type="entry name" value="SPP1_portal"/>
    <property type="match status" value="1"/>
</dbReference>
<dbReference type="InterPro" id="IPR006428">
    <property type="entry name" value="Portal_SPP1-type"/>
</dbReference>
<dbReference type="EMBL" id="AYZR01000008">
    <property type="protein sequence ID" value="KRM93561.1"/>
    <property type="molecule type" value="Genomic_DNA"/>
</dbReference>
<feature type="region of interest" description="Disordered" evidence="1">
    <location>
        <begin position="485"/>
        <end position="522"/>
    </location>
</feature>